<dbReference type="Proteomes" id="UP000472263">
    <property type="component" value="Chromosome 11"/>
</dbReference>
<protein>
    <recommendedName>
        <fullName evidence="3">Distal membrane-arm assembly complex protein 1-like domain-containing protein</fullName>
    </recommendedName>
</protein>
<organism evidence="4 5">
    <name type="scientific">Myripristis murdjan</name>
    <name type="common">pinecone soldierfish</name>
    <dbReference type="NCBI Taxonomy" id="586833"/>
    <lineage>
        <taxon>Eukaryota</taxon>
        <taxon>Metazoa</taxon>
        <taxon>Chordata</taxon>
        <taxon>Craniata</taxon>
        <taxon>Vertebrata</taxon>
        <taxon>Euteleostomi</taxon>
        <taxon>Actinopterygii</taxon>
        <taxon>Neopterygii</taxon>
        <taxon>Teleostei</taxon>
        <taxon>Neoteleostei</taxon>
        <taxon>Acanthomorphata</taxon>
        <taxon>Holocentriformes</taxon>
        <taxon>Holocentridae</taxon>
        <taxon>Myripristis</taxon>
    </lineage>
</organism>
<dbReference type="InterPro" id="IPR053117">
    <property type="entry name" value="DMAC_Protein"/>
</dbReference>
<reference evidence="4" key="3">
    <citation type="submission" date="2025-09" db="UniProtKB">
        <authorList>
            <consortium name="Ensembl"/>
        </authorList>
    </citation>
    <scope>IDENTIFICATION</scope>
</reference>
<reference evidence="4" key="1">
    <citation type="submission" date="2019-06" db="EMBL/GenBank/DDBJ databases">
        <authorList>
            <consortium name="Wellcome Sanger Institute Data Sharing"/>
        </authorList>
    </citation>
    <scope>NUCLEOTIDE SEQUENCE [LARGE SCALE GENOMIC DNA]</scope>
</reference>
<dbReference type="Pfam" id="PF15055">
    <property type="entry name" value="DMAC1_Dmo2"/>
    <property type="match status" value="1"/>
</dbReference>
<dbReference type="InParanoid" id="A0A667YUT1"/>
<evidence type="ECO:0000313" key="5">
    <source>
        <dbReference type="Proteomes" id="UP000472263"/>
    </source>
</evidence>
<feature type="domain" description="Distal membrane-arm assembly complex protein 1-like" evidence="3">
    <location>
        <begin position="31"/>
        <end position="76"/>
    </location>
</feature>
<dbReference type="OrthoDB" id="6340866at2759"/>
<keyword evidence="2" id="KW-0472">Membrane</keyword>
<keyword evidence="5" id="KW-1185">Reference proteome</keyword>
<dbReference type="RefSeq" id="XP_029919303.1">
    <property type="nucleotide sequence ID" value="XM_030063443.1"/>
</dbReference>
<sequence length="96" mass="9469">MSAAPGPAAASPAAGGGDAPVSTAGESFKKCWSCRALSGGGLLLAAAYVYSGARRTMRYGGPTTMGTVAQITFAASLAAFGLVVITDPVGKSQRKT</sequence>
<feature type="transmembrane region" description="Helical" evidence="2">
    <location>
        <begin position="65"/>
        <end position="85"/>
    </location>
</feature>
<dbReference type="AlphaFoldDB" id="A0A667YUT1"/>
<dbReference type="PANTHER" id="PTHR36469:SF1">
    <property type="entry name" value="DISTAL MEMBRANE-ARM ASSEMBLY COMPLEX PROTEIN 1"/>
    <property type="match status" value="1"/>
</dbReference>
<evidence type="ECO:0000259" key="3">
    <source>
        <dbReference type="Pfam" id="PF15055"/>
    </source>
</evidence>
<feature type="compositionally biased region" description="Low complexity" evidence="1">
    <location>
        <begin position="1"/>
        <end position="13"/>
    </location>
</feature>
<evidence type="ECO:0000313" key="4">
    <source>
        <dbReference type="Ensembl" id="ENSMMDP00005024836.1"/>
    </source>
</evidence>
<proteinExistence type="predicted"/>
<dbReference type="Ensembl" id="ENSMMDT00005025365.1">
    <property type="protein sequence ID" value="ENSMMDP00005024836.1"/>
    <property type="gene ID" value="ENSMMDG00005011918.1"/>
</dbReference>
<keyword evidence="2" id="KW-0812">Transmembrane</keyword>
<evidence type="ECO:0000256" key="1">
    <source>
        <dbReference type="SAM" id="MobiDB-lite"/>
    </source>
</evidence>
<dbReference type="GeneTree" id="ENSGT00940000174023"/>
<accession>A0A667YUT1</accession>
<evidence type="ECO:0000256" key="2">
    <source>
        <dbReference type="SAM" id="Phobius"/>
    </source>
</evidence>
<dbReference type="InterPro" id="IPR028036">
    <property type="entry name" value="DMAC1-like_dom"/>
</dbReference>
<gene>
    <name evidence="4" type="primary">dmac1</name>
</gene>
<dbReference type="PANTHER" id="PTHR36469">
    <property type="entry name" value="DISTAL MEMBRANE-ARM ASSEMBLY COMPLEX PROTEIN 1"/>
    <property type="match status" value="1"/>
</dbReference>
<feature type="region of interest" description="Disordered" evidence="1">
    <location>
        <begin position="1"/>
        <end position="24"/>
    </location>
</feature>
<reference evidence="4" key="2">
    <citation type="submission" date="2025-08" db="UniProtKB">
        <authorList>
            <consortium name="Ensembl"/>
        </authorList>
    </citation>
    <scope>IDENTIFICATION</scope>
</reference>
<dbReference type="GeneID" id="115367613"/>
<feature type="transmembrane region" description="Helical" evidence="2">
    <location>
        <begin position="36"/>
        <end position="53"/>
    </location>
</feature>
<name>A0A667YUT1_9TELE</name>
<keyword evidence="2" id="KW-1133">Transmembrane helix</keyword>